<sequence length="81" mass="9490">MKKADFRTLLRDFYHYFTRGERALWCCSVALVLIVLWVMASIGEPSYLSVTVCFAVFLVNDSYTYINWRRLQKRQGEKSGA</sequence>
<evidence type="ECO:0000313" key="3">
    <source>
        <dbReference type="EMBL" id="QQR31405.1"/>
    </source>
</evidence>
<dbReference type="AlphaFoldDB" id="A0A1Z2XUL2"/>
<dbReference type="Proteomes" id="UP000596035">
    <property type="component" value="Chromosome"/>
</dbReference>
<name>A0A1Z2XUL2_9FIRM</name>
<dbReference type="EMBL" id="CP021422">
    <property type="protein sequence ID" value="ASB42134.1"/>
    <property type="molecule type" value="Genomic_DNA"/>
</dbReference>
<feature type="transmembrane region" description="Helical" evidence="1">
    <location>
        <begin position="21"/>
        <end position="40"/>
    </location>
</feature>
<dbReference type="EMBL" id="CP065321">
    <property type="protein sequence ID" value="QQR31405.1"/>
    <property type="molecule type" value="Genomic_DNA"/>
</dbReference>
<evidence type="ECO:0000313" key="4">
    <source>
        <dbReference type="Proteomes" id="UP000196710"/>
    </source>
</evidence>
<keyword evidence="1" id="KW-0812">Transmembrane</keyword>
<organism evidence="3 5">
    <name type="scientific">Acutalibacter muris</name>
    <dbReference type="NCBI Taxonomy" id="1796620"/>
    <lineage>
        <taxon>Bacteria</taxon>
        <taxon>Bacillati</taxon>
        <taxon>Bacillota</taxon>
        <taxon>Clostridia</taxon>
        <taxon>Eubacteriales</taxon>
        <taxon>Acutalibacteraceae</taxon>
        <taxon>Acutalibacter</taxon>
    </lineage>
</organism>
<reference evidence="2" key="1">
    <citation type="journal article" date="2017" name="Genome Announc.">
        <title>High-Quality Whole-Genome Sequences of the Oligo-Mouse-Microbiota Bacterial Community.</title>
        <authorList>
            <person name="Garzetti D."/>
            <person name="Brugiroux S."/>
            <person name="Bunk B."/>
            <person name="Pukall R."/>
            <person name="McCoy K.D."/>
            <person name="Macpherson A.J."/>
            <person name="Stecher B."/>
        </authorList>
    </citation>
    <scope>NUCLEOTIDE SEQUENCE</scope>
    <source>
        <strain evidence="2">KB18</strain>
    </source>
</reference>
<accession>A0A1Z2XUL2</accession>
<keyword evidence="1" id="KW-0472">Membrane</keyword>
<evidence type="ECO:0000313" key="5">
    <source>
        <dbReference type="Proteomes" id="UP000596035"/>
    </source>
</evidence>
<dbReference type="KEGG" id="amur:ADH66_16575"/>
<evidence type="ECO:0000313" key="2">
    <source>
        <dbReference type="EMBL" id="ASB42134.1"/>
    </source>
</evidence>
<keyword evidence="1" id="KW-1133">Transmembrane helix</keyword>
<reference evidence="4" key="2">
    <citation type="submission" date="2017-05" db="EMBL/GenBank/DDBJ databases">
        <title>Improved OligoMM genomes.</title>
        <authorList>
            <person name="Garzetti D."/>
        </authorList>
    </citation>
    <scope>NUCLEOTIDE SEQUENCE [LARGE SCALE GENOMIC DNA]</scope>
    <source>
        <strain evidence="4">KB18</strain>
    </source>
</reference>
<protein>
    <submittedName>
        <fullName evidence="3">Uncharacterized protein</fullName>
    </submittedName>
</protein>
<proteinExistence type="predicted"/>
<reference evidence="3 5" key="3">
    <citation type="submission" date="2020-11" db="EMBL/GenBank/DDBJ databases">
        <title>Closed and high quality bacterial genomes of the OMM12 community.</title>
        <authorList>
            <person name="Marbouty M."/>
            <person name="Lamy-Besnier Q."/>
            <person name="Debarbieux L."/>
            <person name="Koszul R."/>
        </authorList>
    </citation>
    <scope>NUCLEOTIDE SEQUENCE [LARGE SCALE GENOMIC DNA]</scope>
    <source>
        <strain evidence="3 5">KB18</strain>
    </source>
</reference>
<evidence type="ECO:0000256" key="1">
    <source>
        <dbReference type="SAM" id="Phobius"/>
    </source>
</evidence>
<dbReference type="Proteomes" id="UP000196710">
    <property type="component" value="Chromosome"/>
</dbReference>
<keyword evidence="4" id="KW-1185">Reference proteome</keyword>
<dbReference type="RefSeq" id="WP_066538577.1">
    <property type="nucleotide sequence ID" value="NZ_CP021422.1"/>
</dbReference>
<feature type="transmembrane region" description="Helical" evidence="1">
    <location>
        <begin position="46"/>
        <end position="66"/>
    </location>
</feature>
<gene>
    <name evidence="2" type="ORF">ADH66_16575</name>
    <name evidence="3" type="ORF">I5Q82_06960</name>
</gene>